<sequence>MSGPHAKLVVAKGTILARMREDPPPPRKKAKTVPLACPDRMDPNSESSQEAAQKAAHSLIKMEPEPSLNSMDEGEELAGMMDGSEDFLKCVPGI</sequence>
<keyword evidence="3" id="KW-1185">Reference proteome</keyword>
<name>A0A9W9X609_9EURO</name>
<feature type="region of interest" description="Disordered" evidence="1">
    <location>
        <begin position="16"/>
        <end position="73"/>
    </location>
</feature>
<reference evidence="2" key="1">
    <citation type="submission" date="2022-12" db="EMBL/GenBank/DDBJ databases">
        <authorList>
            <person name="Petersen C."/>
        </authorList>
    </citation>
    <scope>NUCLEOTIDE SEQUENCE</scope>
    <source>
        <strain evidence="2">IBT 30728</strain>
    </source>
</reference>
<gene>
    <name evidence="2" type="ORF">N7539_005106</name>
</gene>
<evidence type="ECO:0000313" key="3">
    <source>
        <dbReference type="Proteomes" id="UP001148312"/>
    </source>
</evidence>
<evidence type="ECO:0000256" key="1">
    <source>
        <dbReference type="SAM" id="MobiDB-lite"/>
    </source>
</evidence>
<protein>
    <submittedName>
        <fullName evidence="2">Uncharacterized protein</fullName>
    </submittedName>
</protein>
<feature type="compositionally biased region" description="Low complexity" evidence="1">
    <location>
        <begin position="45"/>
        <end position="58"/>
    </location>
</feature>
<reference evidence="2" key="2">
    <citation type="journal article" date="2023" name="IMA Fungus">
        <title>Comparative genomic study of the Penicillium genus elucidates a diverse pangenome and 15 lateral gene transfer events.</title>
        <authorList>
            <person name="Petersen C."/>
            <person name="Sorensen T."/>
            <person name="Nielsen M.R."/>
            <person name="Sondergaard T.E."/>
            <person name="Sorensen J.L."/>
            <person name="Fitzpatrick D.A."/>
            <person name="Frisvad J.C."/>
            <person name="Nielsen K.L."/>
        </authorList>
    </citation>
    <scope>NUCLEOTIDE SEQUENCE</scope>
    <source>
        <strain evidence="2">IBT 30728</strain>
    </source>
</reference>
<dbReference type="GeneID" id="81624957"/>
<proteinExistence type="predicted"/>
<organism evidence="2 3">
    <name type="scientific">Penicillium diatomitis</name>
    <dbReference type="NCBI Taxonomy" id="2819901"/>
    <lineage>
        <taxon>Eukaryota</taxon>
        <taxon>Fungi</taxon>
        <taxon>Dikarya</taxon>
        <taxon>Ascomycota</taxon>
        <taxon>Pezizomycotina</taxon>
        <taxon>Eurotiomycetes</taxon>
        <taxon>Eurotiomycetidae</taxon>
        <taxon>Eurotiales</taxon>
        <taxon>Aspergillaceae</taxon>
        <taxon>Penicillium</taxon>
    </lineage>
</organism>
<comment type="caution">
    <text evidence="2">The sequence shown here is derived from an EMBL/GenBank/DDBJ whole genome shotgun (WGS) entry which is preliminary data.</text>
</comment>
<dbReference type="EMBL" id="JAPWDQ010000005">
    <property type="protein sequence ID" value="KAJ5485118.1"/>
    <property type="molecule type" value="Genomic_DNA"/>
</dbReference>
<accession>A0A9W9X609</accession>
<dbReference type="RefSeq" id="XP_056789902.1">
    <property type="nucleotide sequence ID" value="XM_056934708.1"/>
</dbReference>
<evidence type="ECO:0000313" key="2">
    <source>
        <dbReference type="EMBL" id="KAJ5485118.1"/>
    </source>
</evidence>
<dbReference type="Proteomes" id="UP001148312">
    <property type="component" value="Unassembled WGS sequence"/>
</dbReference>
<dbReference type="AlphaFoldDB" id="A0A9W9X609"/>